<reference evidence="2" key="1">
    <citation type="submission" date="2018-06" db="EMBL/GenBank/DDBJ databases">
        <authorList>
            <person name="Zhirakovskaya E."/>
        </authorList>
    </citation>
    <scope>NUCLEOTIDE SEQUENCE</scope>
</reference>
<evidence type="ECO:0008006" key="3">
    <source>
        <dbReference type="Google" id="ProtNLM"/>
    </source>
</evidence>
<feature type="compositionally biased region" description="Basic and acidic residues" evidence="1">
    <location>
        <begin position="114"/>
        <end position="128"/>
    </location>
</feature>
<dbReference type="EMBL" id="UOFE01000024">
    <property type="protein sequence ID" value="VAW52176.1"/>
    <property type="molecule type" value="Genomic_DNA"/>
</dbReference>
<evidence type="ECO:0000313" key="2">
    <source>
        <dbReference type="EMBL" id="VAW52176.1"/>
    </source>
</evidence>
<organism evidence="2">
    <name type="scientific">hydrothermal vent metagenome</name>
    <dbReference type="NCBI Taxonomy" id="652676"/>
    <lineage>
        <taxon>unclassified sequences</taxon>
        <taxon>metagenomes</taxon>
        <taxon>ecological metagenomes</taxon>
    </lineage>
</organism>
<feature type="compositionally biased region" description="Basic and acidic residues" evidence="1">
    <location>
        <begin position="135"/>
        <end position="152"/>
    </location>
</feature>
<protein>
    <recommendedName>
        <fullName evidence="3">Flagellar FliJ protein</fullName>
    </recommendedName>
</protein>
<proteinExistence type="predicted"/>
<dbReference type="AlphaFoldDB" id="A0A3B0X605"/>
<evidence type="ECO:0000256" key="1">
    <source>
        <dbReference type="SAM" id="MobiDB-lite"/>
    </source>
</evidence>
<name>A0A3B0X605_9ZZZZ</name>
<sequence>MSDLKETRSLVDKAHREEVKAFNKMVSDEEKAKEQQSQLETCITYRDECSDGLRTAKSSGLSVVQVRECQLLMQYLDSVVETRQYKADISSESYEKLKAVWTKKNDHYEQLKTTLEKQEIEDRERRENTMVGGDESDKSMQTETYFSHEEGK</sequence>
<accession>A0A3B0X605</accession>
<gene>
    <name evidence="2" type="ORF">MNBD_GAMMA05-689</name>
</gene>
<feature type="region of interest" description="Disordered" evidence="1">
    <location>
        <begin position="114"/>
        <end position="152"/>
    </location>
</feature>
<dbReference type="InterPro" id="IPR053716">
    <property type="entry name" value="Flag_assembly_chemotaxis_eff"/>
</dbReference>
<dbReference type="Gene3D" id="1.10.287.1700">
    <property type="match status" value="1"/>
</dbReference>